<evidence type="ECO:0000256" key="2">
    <source>
        <dbReference type="ARBA" id="ARBA00022857"/>
    </source>
</evidence>
<dbReference type="InterPro" id="IPR051609">
    <property type="entry name" value="NmrA/Isoflavone_reductase-like"/>
</dbReference>
<evidence type="ECO:0000313" key="4">
    <source>
        <dbReference type="EMBL" id="KAJ7330836.1"/>
    </source>
</evidence>
<dbReference type="Proteomes" id="UP001218218">
    <property type="component" value="Unassembled WGS sequence"/>
</dbReference>
<name>A0AAD6ZNE2_9AGAR</name>
<organism evidence="4 5">
    <name type="scientific">Mycena albidolilacea</name>
    <dbReference type="NCBI Taxonomy" id="1033008"/>
    <lineage>
        <taxon>Eukaryota</taxon>
        <taxon>Fungi</taxon>
        <taxon>Dikarya</taxon>
        <taxon>Basidiomycota</taxon>
        <taxon>Agaricomycotina</taxon>
        <taxon>Agaricomycetes</taxon>
        <taxon>Agaricomycetidae</taxon>
        <taxon>Agaricales</taxon>
        <taxon>Marasmiineae</taxon>
        <taxon>Mycenaceae</taxon>
        <taxon>Mycena</taxon>
    </lineage>
</organism>
<accession>A0AAD6ZNE2</accession>
<dbReference type="Gene3D" id="3.40.50.720">
    <property type="entry name" value="NAD(P)-binding Rossmann-like Domain"/>
    <property type="match status" value="1"/>
</dbReference>
<keyword evidence="5" id="KW-1185">Reference proteome</keyword>
<evidence type="ECO:0000256" key="1">
    <source>
        <dbReference type="ARBA" id="ARBA00005725"/>
    </source>
</evidence>
<evidence type="ECO:0008006" key="6">
    <source>
        <dbReference type="Google" id="ProtNLM"/>
    </source>
</evidence>
<dbReference type="EMBL" id="JARIHO010000036">
    <property type="protein sequence ID" value="KAJ7330836.1"/>
    <property type="molecule type" value="Genomic_DNA"/>
</dbReference>
<protein>
    <recommendedName>
        <fullName evidence="6">NmrA-like domain-containing protein</fullName>
    </recommendedName>
</protein>
<reference evidence="4" key="1">
    <citation type="submission" date="2023-03" db="EMBL/GenBank/DDBJ databases">
        <title>Massive genome expansion in bonnet fungi (Mycena s.s.) driven by repeated elements and novel gene families across ecological guilds.</title>
        <authorList>
            <consortium name="Lawrence Berkeley National Laboratory"/>
            <person name="Harder C.B."/>
            <person name="Miyauchi S."/>
            <person name="Viragh M."/>
            <person name="Kuo A."/>
            <person name="Thoen E."/>
            <person name="Andreopoulos B."/>
            <person name="Lu D."/>
            <person name="Skrede I."/>
            <person name="Drula E."/>
            <person name="Henrissat B."/>
            <person name="Morin E."/>
            <person name="Kohler A."/>
            <person name="Barry K."/>
            <person name="LaButti K."/>
            <person name="Morin E."/>
            <person name="Salamov A."/>
            <person name="Lipzen A."/>
            <person name="Mereny Z."/>
            <person name="Hegedus B."/>
            <person name="Baldrian P."/>
            <person name="Stursova M."/>
            <person name="Weitz H."/>
            <person name="Taylor A."/>
            <person name="Grigoriev I.V."/>
            <person name="Nagy L.G."/>
            <person name="Martin F."/>
            <person name="Kauserud H."/>
        </authorList>
    </citation>
    <scope>NUCLEOTIDE SEQUENCE</scope>
    <source>
        <strain evidence="4">CBHHK002</strain>
    </source>
</reference>
<keyword evidence="3" id="KW-0560">Oxidoreductase</keyword>
<dbReference type="AlphaFoldDB" id="A0AAD6ZNE2"/>
<evidence type="ECO:0000313" key="5">
    <source>
        <dbReference type="Proteomes" id="UP001218218"/>
    </source>
</evidence>
<gene>
    <name evidence="4" type="ORF">DFH08DRAFT_966590</name>
</gene>
<keyword evidence="2" id="KW-0521">NADP</keyword>
<sequence>MSLLETMFFRDKVATREHLRDRAREVPGFSYTLLMTGGFTELAPSSFNNVDVEKHTASPYGSPDALVTLTAMPDIMRYIVQSVLLPLERGQTCRELRVAGETLTWAVLIQTLEEVQGVKYDVTYLDLREAAVKVEAARVAGDTKTEMLWEAKTNCATGVAHVRGPFDNALFDFTPENAKQTLQRLYGKK</sequence>
<evidence type="ECO:0000256" key="3">
    <source>
        <dbReference type="ARBA" id="ARBA00023002"/>
    </source>
</evidence>
<dbReference type="PANTHER" id="PTHR47706:SF4">
    <property type="entry name" value="NMRA-LIKE DOMAIN-CONTAINING PROTEIN"/>
    <property type="match status" value="1"/>
</dbReference>
<comment type="caution">
    <text evidence="4">The sequence shown here is derived from an EMBL/GenBank/DDBJ whole genome shotgun (WGS) entry which is preliminary data.</text>
</comment>
<dbReference type="SUPFAM" id="SSF51735">
    <property type="entry name" value="NAD(P)-binding Rossmann-fold domains"/>
    <property type="match status" value="1"/>
</dbReference>
<dbReference type="PANTHER" id="PTHR47706">
    <property type="entry name" value="NMRA-LIKE FAMILY PROTEIN"/>
    <property type="match status" value="1"/>
</dbReference>
<proteinExistence type="inferred from homology"/>
<comment type="similarity">
    <text evidence="1">Belongs to the NmrA-type oxidoreductase family. Isoflavone reductase subfamily.</text>
</comment>
<dbReference type="GO" id="GO:0016491">
    <property type="term" value="F:oxidoreductase activity"/>
    <property type="evidence" value="ECO:0007669"/>
    <property type="project" value="UniProtKB-KW"/>
</dbReference>
<dbReference type="InterPro" id="IPR036291">
    <property type="entry name" value="NAD(P)-bd_dom_sf"/>
</dbReference>